<dbReference type="Pfam" id="PF06985">
    <property type="entry name" value="HET"/>
    <property type="match status" value="1"/>
</dbReference>
<dbReference type="AlphaFoldDB" id="A0AAD6Z6P8"/>
<evidence type="ECO:0000313" key="3">
    <source>
        <dbReference type="Proteomes" id="UP001218218"/>
    </source>
</evidence>
<evidence type="ECO:0000313" key="2">
    <source>
        <dbReference type="EMBL" id="KAJ7310136.1"/>
    </source>
</evidence>
<keyword evidence="3" id="KW-1185">Reference proteome</keyword>
<sequence>HGCTHLWLDRLCVMQAHKRDKTWQIQRMYQIYKRCGVCLVLPGGLVRLARLDDSTSWIDRAWTLQEALTPHNMKCIKIEGYNENLTNKRHSWSAPGWLGEEPTPYGPSVEKVLENEGNNVTVAANLEILEMSLGSMLQYIKQHAPKLVHHPHRFPICILRPSETKRLIMGHIFGGFRLWTASYTRSSSRPIDMVLSLVQLFNTRLDVSRFGEEDRLKAMIALVQTLMSRRGGMATFLYITPTMEPSRELSTLPQMPETSESGQAYINTRKGRVLAYRAFGGGGTNEWEAEGVPKGVMTDSGYFIFWGRAAPMV</sequence>
<protein>
    <recommendedName>
        <fullName evidence="1">Heterokaryon incompatibility domain-containing protein</fullName>
    </recommendedName>
</protein>
<accession>A0AAD6Z6P8</accession>
<gene>
    <name evidence="2" type="ORF">DFH08DRAFT_666925</name>
</gene>
<proteinExistence type="predicted"/>
<reference evidence="2" key="1">
    <citation type="submission" date="2023-03" db="EMBL/GenBank/DDBJ databases">
        <title>Massive genome expansion in bonnet fungi (Mycena s.s.) driven by repeated elements and novel gene families across ecological guilds.</title>
        <authorList>
            <consortium name="Lawrence Berkeley National Laboratory"/>
            <person name="Harder C.B."/>
            <person name="Miyauchi S."/>
            <person name="Viragh M."/>
            <person name="Kuo A."/>
            <person name="Thoen E."/>
            <person name="Andreopoulos B."/>
            <person name="Lu D."/>
            <person name="Skrede I."/>
            <person name="Drula E."/>
            <person name="Henrissat B."/>
            <person name="Morin E."/>
            <person name="Kohler A."/>
            <person name="Barry K."/>
            <person name="LaButti K."/>
            <person name="Morin E."/>
            <person name="Salamov A."/>
            <person name="Lipzen A."/>
            <person name="Mereny Z."/>
            <person name="Hegedus B."/>
            <person name="Baldrian P."/>
            <person name="Stursova M."/>
            <person name="Weitz H."/>
            <person name="Taylor A."/>
            <person name="Grigoriev I.V."/>
            <person name="Nagy L.G."/>
            <person name="Martin F."/>
            <person name="Kauserud H."/>
        </authorList>
    </citation>
    <scope>NUCLEOTIDE SEQUENCE</scope>
    <source>
        <strain evidence="2">CBHHK002</strain>
    </source>
</reference>
<dbReference type="Proteomes" id="UP001218218">
    <property type="component" value="Unassembled WGS sequence"/>
</dbReference>
<feature type="non-terminal residue" evidence="2">
    <location>
        <position position="1"/>
    </location>
</feature>
<dbReference type="EMBL" id="JARIHO010000079">
    <property type="protein sequence ID" value="KAJ7310136.1"/>
    <property type="molecule type" value="Genomic_DNA"/>
</dbReference>
<comment type="caution">
    <text evidence="2">The sequence shown here is derived from an EMBL/GenBank/DDBJ whole genome shotgun (WGS) entry which is preliminary data.</text>
</comment>
<dbReference type="InterPro" id="IPR010730">
    <property type="entry name" value="HET"/>
</dbReference>
<organism evidence="2 3">
    <name type="scientific">Mycena albidolilacea</name>
    <dbReference type="NCBI Taxonomy" id="1033008"/>
    <lineage>
        <taxon>Eukaryota</taxon>
        <taxon>Fungi</taxon>
        <taxon>Dikarya</taxon>
        <taxon>Basidiomycota</taxon>
        <taxon>Agaricomycotina</taxon>
        <taxon>Agaricomycetes</taxon>
        <taxon>Agaricomycetidae</taxon>
        <taxon>Agaricales</taxon>
        <taxon>Marasmiineae</taxon>
        <taxon>Mycenaceae</taxon>
        <taxon>Mycena</taxon>
    </lineage>
</organism>
<evidence type="ECO:0000259" key="1">
    <source>
        <dbReference type="Pfam" id="PF06985"/>
    </source>
</evidence>
<feature type="non-terminal residue" evidence="2">
    <location>
        <position position="313"/>
    </location>
</feature>
<feature type="domain" description="Heterokaryon incompatibility" evidence="1">
    <location>
        <begin position="3"/>
        <end position="41"/>
    </location>
</feature>
<name>A0AAD6Z6P8_9AGAR</name>